<name>A0A443HTV0_BYSSP</name>
<dbReference type="RefSeq" id="XP_028484890.1">
    <property type="nucleotide sequence ID" value="XM_028627637.1"/>
</dbReference>
<proteinExistence type="predicted"/>
<evidence type="ECO:0008006" key="3">
    <source>
        <dbReference type="Google" id="ProtNLM"/>
    </source>
</evidence>
<protein>
    <recommendedName>
        <fullName evidence="3">Caspase domain-containing protein</fullName>
    </recommendedName>
</protein>
<keyword evidence="2" id="KW-1185">Reference proteome</keyword>
<dbReference type="VEuPathDB" id="FungiDB:C8Q69DRAFT_390417"/>
<evidence type="ECO:0000313" key="2">
    <source>
        <dbReference type="Proteomes" id="UP000283841"/>
    </source>
</evidence>
<accession>A0A443HTV0</accession>
<reference evidence="1 2" key="1">
    <citation type="journal article" date="2018" name="Front. Microbiol.">
        <title>Genomic and genetic insights into a cosmopolitan fungus, Paecilomyces variotii (Eurotiales).</title>
        <authorList>
            <person name="Urquhart A.S."/>
            <person name="Mondo S.J."/>
            <person name="Makela M.R."/>
            <person name="Hane J.K."/>
            <person name="Wiebenga A."/>
            <person name="He G."/>
            <person name="Mihaltcheva S."/>
            <person name="Pangilinan J."/>
            <person name="Lipzen A."/>
            <person name="Barry K."/>
            <person name="de Vries R.P."/>
            <person name="Grigoriev I.V."/>
            <person name="Idnurm A."/>
        </authorList>
    </citation>
    <scope>NUCLEOTIDE SEQUENCE [LARGE SCALE GENOMIC DNA]</scope>
    <source>
        <strain evidence="1 2">CBS 101075</strain>
    </source>
</reference>
<gene>
    <name evidence="1" type="ORF">C8Q69DRAFT_390417</name>
</gene>
<comment type="caution">
    <text evidence="1">The sequence shown here is derived from an EMBL/GenBank/DDBJ whole genome shotgun (WGS) entry which is preliminary data.</text>
</comment>
<dbReference type="GeneID" id="39596914"/>
<sequence length="253" mass="28038">VDQHAKIYTKSFSLHIRWEDDTEAQRDCDNFQSFLAAFGFSPPSIVTLETKDWTHGWTVFEKTTSMLREAFKFSTQGRCICFIHYAGHSVVGPNNTIRFTSALGTRSLDADWLITTFSTDEGGLPYDAPVDIIYVLDCRYSFLRTKSAQPVSRSVDVLAAIDTNAPRAFVPDQRVSFSAKLAEKVTDLKETGRQTIDMAELIAMLRTKSSQRKPTHAVPLGVSSACLSFPGSSAPRAYPADPPALRAVFSIEV</sequence>
<dbReference type="Proteomes" id="UP000283841">
    <property type="component" value="Unassembled WGS sequence"/>
</dbReference>
<feature type="non-terminal residue" evidence="1">
    <location>
        <position position="253"/>
    </location>
</feature>
<feature type="non-terminal residue" evidence="1">
    <location>
        <position position="1"/>
    </location>
</feature>
<evidence type="ECO:0000313" key="1">
    <source>
        <dbReference type="EMBL" id="RWQ95245.1"/>
    </source>
</evidence>
<organism evidence="1 2">
    <name type="scientific">Byssochlamys spectabilis</name>
    <name type="common">Paecilomyces variotii</name>
    <dbReference type="NCBI Taxonomy" id="264951"/>
    <lineage>
        <taxon>Eukaryota</taxon>
        <taxon>Fungi</taxon>
        <taxon>Dikarya</taxon>
        <taxon>Ascomycota</taxon>
        <taxon>Pezizomycotina</taxon>
        <taxon>Eurotiomycetes</taxon>
        <taxon>Eurotiomycetidae</taxon>
        <taxon>Eurotiales</taxon>
        <taxon>Thermoascaceae</taxon>
        <taxon>Paecilomyces</taxon>
    </lineage>
</organism>
<dbReference type="AlphaFoldDB" id="A0A443HTV0"/>
<dbReference type="EMBL" id="RCNU01000006">
    <property type="protein sequence ID" value="RWQ95245.1"/>
    <property type="molecule type" value="Genomic_DNA"/>
</dbReference>